<evidence type="ECO:0000313" key="15">
    <source>
        <dbReference type="Proteomes" id="UP000075714"/>
    </source>
</evidence>
<keyword evidence="5" id="KW-0406">Ion transport</keyword>
<keyword evidence="3 12" id="KW-0812">Transmembrane</keyword>
<evidence type="ECO:0000256" key="2">
    <source>
        <dbReference type="ARBA" id="ARBA00022448"/>
    </source>
</evidence>
<feature type="compositionally biased region" description="Low complexity" evidence="11">
    <location>
        <begin position="467"/>
        <end position="481"/>
    </location>
</feature>
<dbReference type="InterPro" id="IPR015683">
    <property type="entry name" value="Ionotropic_Glu_rcpt"/>
</dbReference>
<proteinExistence type="predicted"/>
<evidence type="ECO:0000256" key="9">
    <source>
        <dbReference type="ARBA" id="ARBA00023286"/>
    </source>
</evidence>
<feature type="transmembrane region" description="Helical" evidence="12">
    <location>
        <begin position="103"/>
        <end position="125"/>
    </location>
</feature>
<dbReference type="SUPFAM" id="SSF53850">
    <property type="entry name" value="Periplasmic binding protein-like II"/>
    <property type="match status" value="1"/>
</dbReference>
<protein>
    <recommendedName>
        <fullName evidence="13">Ionotropic glutamate receptor C-terminal domain-containing protein</fullName>
    </recommendedName>
</protein>
<keyword evidence="6 12" id="KW-0472">Membrane</keyword>
<evidence type="ECO:0000256" key="8">
    <source>
        <dbReference type="ARBA" id="ARBA00023180"/>
    </source>
</evidence>
<gene>
    <name evidence="14" type="ORF">GPECTOR_29g2</name>
</gene>
<evidence type="ECO:0000256" key="6">
    <source>
        <dbReference type="ARBA" id="ARBA00023136"/>
    </source>
</evidence>
<comment type="caution">
    <text evidence="14">The sequence shown here is derived from an EMBL/GenBank/DDBJ whole genome shotgun (WGS) entry which is preliminary data.</text>
</comment>
<evidence type="ECO:0000313" key="14">
    <source>
        <dbReference type="EMBL" id="KXZ48239.1"/>
    </source>
</evidence>
<keyword evidence="10" id="KW-0407">Ion channel</keyword>
<organism evidence="14 15">
    <name type="scientific">Gonium pectorale</name>
    <name type="common">Green alga</name>
    <dbReference type="NCBI Taxonomy" id="33097"/>
    <lineage>
        <taxon>Eukaryota</taxon>
        <taxon>Viridiplantae</taxon>
        <taxon>Chlorophyta</taxon>
        <taxon>core chlorophytes</taxon>
        <taxon>Chlorophyceae</taxon>
        <taxon>CS clade</taxon>
        <taxon>Chlamydomonadales</taxon>
        <taxon>Volvocaceae</taxon>
        <taxon>Gonium</taxon>
    </lineage>
</organism>
<evidence type="ECO:0000256" key="3">
    <source>
        <dbReference type="ARBA" id="ARBA00022692"/>
    </source>
</evidence>
<accession>A0A150GEH1</accession>
<feature type="compositionally biased region" description="Polar residues" evidence="11">
    <location>
        <begin position="531"/>
        <end position="544"/>
    </location>
</feature>
<reference evidence="15" key="1">
    <citation type="journal article" date="2016" name="Nat. Commun.">
        <title>The Gonium pectorale genome demonstrates co-option of cell cycle regulation during the evolution of multicellularity.</title>
        <authorList>
            <person name="Hanschen E.R."/>
            <person name="Marriage T.N."/>
            <person name="Ferris P.J."/>
            <person name="Hamaji T."/>
            <person name="Toyoda A."/>
            <person name="Fujiyama A."/>
            <person name="Neme R."/>
            <person name="Noguchi H."/>
            <person name="Minakuchi Y."/>
            <person name="Suzuki M."/>
            <person name="Kawai-Toyooka H."/>
            <person name="Smith D.R."/>
            <person name="Sparks H."/>
            <person name="Anderson J."/>
            <person name="Bakaric R."/>
            <person name="Luria V."/>
            <person name="Karger A."/>
            <person name="Kirschner M.W."/>
            <person name="Durand P.M."/>
            <person name="Michod R.E."/>
            <person name="Nozaki H."/>
            <person name="Olson B.J."/>
        </authorList>
    </citation>
    <scope>NUCLEOTIDE SEQUENCE [LARGE SCALE GENOMIC DNA]</scope>
    <source>
        <strain evidence="15">NIES-2863</strain>
    </source>
</reference>
<dbReference type="AlphaFoldDB" id="A0A150GEH1"/>
<keyword evidence="15" id="KW-1185">Reference proteome</keyword>
<keyword evidence="7" id="KW-0675">Receptor</keyword>
<keyword evidence="8" id="KW-0325">Glycoprotein</keyword>
<feature type="transmembrane region" description="Helical" evidence="12">
    <location>
        <begin position="36"/>
        <end position="54"/>
    </location>
</feature>
<comment type="subcellular location">
    <subcellularLocation>
        <location evidence="1">Membrane</location>
        <topology evidence="1">Multi-pass membrane protein</topology>
    </subcellularLocation>
</comment>
<dbReference type="EMBL" id="LSYV01000030">
    <property type="protein sequence ID" value="KXZ48239.1"/>
    <property type="molecule type" value="Genomic_DNA"/>
</dbReference>
<feature type="region of interest" description="Disordered" evidence="11">
    <location>
        <begin position="521"/>
        <end position="544"/>
    </location>
</feature>
<dbReference type="GO" id="GO:0016020">
    <property type="term" value="C:membrane"/>
    <property type="evidence" value="ECO:0007669"/>
    <property type="project" value="UniProtKB-SubCell"/>
</dbReference>
<dbReference type="Gene3D" id="3.40.190.10">
    <property type="entry name" value="Periplasmic binding protein-like II"/>
    <property type="match status" value="2"/>
</dbReference>
<evidence type="ECO:0000259" key="13">
    <source>
        <dbReference type="Pfam" id="PF00060"/>
    </source>
</evidence>
<keyword evidence="2" id="KW-0813">Transport</keyword>
<evidence type="ECO:0000256" key="1">
    <source>
        <dbReference type="ARBA" id="ARBA00004141"/>
    </source>
</evidence>
<evidence type="ECO:0000256" key="12">
    <source>
        <dbReference type="SAM" id="Phobius"/>
    </source>
</evidence>
<dbReference type="PANTHER" id="PTHR18966">
    <property type="entry name" value="IONOTROPIC GLUTAMATE RECEPTOR"/>
    <property type="match status" value="1"/>
</dbReference>
<evidence type="ECO:0000256" key="10">
    <source>
        <dbReference type="ARBA" id="ARBA00023303"/>
    </source>
</evidence>
<dbReference type="STRING" id="33097.A0A150GEH1"/>
<dbReference type="Gene3D" id="1.10.287.70">
    <property type="match status" value="1"/>
</dbReference>
<evidence type="ECO:0000256" key="5">
    <source>
        <dbReference type="ARBA" id="ARBA00023065"/>
    </source>
</evidence>
<evidence type="ECO:0000256" key="11">
    <source>
        <dbReference type="SAM" id="MobiDB-lite"/>
    </source>
</evidence>
<feature type="transmembrane region" description="Helical" evidence="12">
    <location>
        <begin position="302"/>
        <end position="325"/>
    </location>
</feature>
<evidence type="ECO:0000256" key="7">
    <source>
        <dbReference type="ARBA" id="ARBA00023170"/>
    </source>
</evidence>
<feature type="region of interest" description="Disordered" evidence="11">
    <location>
        <begin position="460"/>
        <end position="481"/>
    </location>
</feature>
<keyword evidence="9" id="KW-1071">Ligand-gated ion channel</keyword>
<keyword evidence="4 12" id="KW-1133">Transmembrane helix</keyword>
<dbReference type="InterPro" id="IPR001320">
    <property type="entry name" value="Iontro_rcpt_C"/>
</dbReference>
<dbReference type="GO" id="GO:0015276">
    <property type="term" value="F:ligand-gated monoatomic ion channel activity"/>
    <property type="evidence" value="ECO:0007669"/>
    <property type="project" value="InterPro"/>
</dbReference>
<name>A0A150GEH1_GONPE</name>
<sequence>MQFSLPTFRSGYSVAVGVLKGNGDYWGFTAVFRWDVWLALLISGMVVSVLVWLAERDFTRRGMGKVKYPQEFRPGMYESVYRMYGKLLNTVDEPRVTSLPAKFMVMGWGVVVLVTIATYTAGLTARLTANSVRTKINGINDLGGQRVGTWDAIAKNFLKYGVRPRGLPWDNEADGLAMLDMVRCGVERWYGFSIEDAFQTHYPAPRPSAHQVATGQLDALILDNPWLRYQLADRCDITLVGRMFQYVNNAVGFNVHVPKEFIEAYNKVLSQLIEDGMYEMLELAYIRESRCGKADPTTTITFWNLTGVYLIMVACVGMGLLLMILPRVSSRFDMDIKGGTSLAVGSDRDRSFVSRTVSRIGRAFSNSGARPQASSFSCNGGNAAADVSSSRVVPVTAAEGAYTRKGSHLSFGAGAASVKEPPQRSCTTYTSLSASLNRGSPMPAAIASFINSGGGGVRAQGSPLARTGSTLASSLSPSASGNLRPSFSQDFSYRANAVDASKSAGSPSLVSAFIYSTGMPPPESGRIGRQASAQDSYQSADTLKSPSKAVISWRADVAAAGDRP</sequence>
<feature type="domain" description="Ionotropic glutamate receptor C-terminal" evidence="13">
    <location>
        <begin position="34"/>
        <end position="314"/>
    </location>
</feature>
<dbReference type="Pfam" id="PF00060">
    <property type="entry name" value="Lig_chan"/>
    <property type="match status" value="1"/>
</dbReference>
<evidence type="ECO:0000256" key="4">
    <source>
        <dbReference type="ARBA" id="ARBA00022989"/>
    </source>
</evidence>
<dbReference type="OrthoDB" id="537665at2759"/>
<dbReference type="Proteomes" id="UP000075714">
    <property type="component" value="Unassembled WGS sequence"/>
</dbReference>